<sequence>MTTLEVRHRQRNLRIRDIHEMVENAGLLRCVYDMLISMGIDSSGGSPPITLAFRVRKSAAAPSEAPRDIIEVTRDVSVRSDIMTRSPERWSQYLMKATEWIYADVPFSVLTERKMLAPIAKRL</sequence>
<name>A0AAD1WDV4_PELCU</name>
<dbReference type="AlphaFoldDB" id="A0AAD1WDV4"/>
<evidence type="ECO:0000313" key="2">
    <source>
        <dbReference type="Proteomes" id="UP001295444"/>
    </source>
</evidence>
<dbReference type="Proteomes" id="UP001295444">
    <property type="component" value="Chromosome 06"/>
</dbReference>
<organism evidence="1 2">
    <name type="scientific">Pelobates cultripes</name>
    <name type="common">Western spadefoot toad</name>
    <dbReference type="NCBI Taxonomy" id="61616"/>
    <lineage>
        <taxon>Eukaryota</taxon>
        <taxon>Metazoa</taxon>
        <taxon>Chordata</taxon>
        <taxon>Craniata</taxon>
        <taxon>Vertebrata</taxon>
        <taxon>Euteleostomi</taxon>
        <taxon>Amphibia</taxon>
        <taxon>Batrachia</taxon>
        <taxon>Anura</taxon>
        <taxon>Pelobatoidea</taxon>
        <taxon>Pelobatidae</taxon>
        <taxon>Pelobates</taxon>
    </lineage>
</organism>
<reference evidence="1" key="1">
    <citation type="submission" date="2022-03" db="EMBL/GenBank/DDBJ databases">
        <authorList>
            <person name="Alioto T."/>
            <person name="Alioto T."/>
            <person name="Gomez Garrido J."/>
        </authorList>
    </citation>
    <scope>NUCLEOTIDE SEQUENCE</scope>
</reference>
<keyword evidence="2" id="KW-1185">Reference proteome</keyword>
<evidence type="ECO:0000313" key="1">
    <source>
        <dbReference type="EMBL" id="CAH2300445.1"/>
    </source>
</evidence>
<accession>A0AAD1WDV4</accession>
<protein>
    <submittedName>
        <fullName evidence="1">Uncharacterized protein</fullName>
    </submittedName>
</protein>
<dbReference type="EMBL" id="OW240917">
    <property type="protein sequence ID" value="CAH2300445.1"/>
    <property type="molecule type" value="Genomic_DNA"/>
</dbReference>
<gene>
    <name evidence="1" type="ORF">PECUL_23A022234</name>
</gene>
<proteinExistence type="predicted"/>